<feature type="domain" description="Helix-turn-helix" evidence="1">
    <location>
        <begin position="45"/>
        <end position="90"/>
    </location>
</feature>
<reference evidence="2 3" key="1">
    <citation type="submission" date="2023-05" db="EMBL/GenBank/DDBJ databases">
        <title>Novel species of genus Flectobacillus isolated from stream in China.</title>
        <authorList>
            <person name="Lu H."/>
        </authorList>
    </citation>
    <scope>NUCLEOTIDE SEQUENCE [LARGE SCALE GENOMIC DNA]</scope>
    <source>
        <strain evidence="2 3">DC10W</strain>
    </source>
</reference>
<gene>
    <name evidence="2" type="ORF">QM480_17220</name>
</gene>
<protein>
    <submittedName>
        <fullName evidence="2">Helix-turn-helix domain-containing protein</fullName>
    </submittedName>
</protein>
<dbReference type="Proteomes" id="UP001236569">
    <property type="component" value="Unassembled WGS sequence"/>
</dbReference>
<evidence type="ECO:0000313" key="3">
    <source>
        <dbReference type="Proteomes" id="UP001236569"/>
    </source>
</evidence>
<keyword evidence="3" id="KW-1185">Reference proteome</keyword>
<comment type="caution">
    <text evidence="2">The sequence shown here is derived from an EMBL/GenBank/DDBJ whole genome shotgun (WGS) entry which is preliminary data.</text>
</comment>
<dbReference type="RefSeq" id="WP_283370980.1">
    <property type="nucleotide sequence ID" value="NZ_JASHID010000014.1"/>
</dbReference>
<sequence length="104" mass="12024">MQTTNILQVEQTNEQSLLSKIDDLIKARLSNLSNPITPKIDEEVYLTREQVAKMLQISQITAWQWSKPEKGILKPYRIGNKVRYKRSEVLQSPKAFNIGKEVKP</sequence>
<accession>A0ABT6YR84</accession>
<organism evidence="2 3">
    <name type="scientific">Flectobacillus longus</name>
    <dbReference type="NCBI Taxonomy" id="2984207"/>
    <lineage>
        <taxon>Bacteria</taxon>
        <taxon>Pseudomonadati</taxon>
        <taxon>Bacteroidota</taxon>
        <taxon>Cytophagia</taxon>
        <taxon>Cytophagales</taxon>
        <taxon>Flectobacillaceae</taxon>
        <taxon>Flectobacillus</taxon>
    </lineage>
</organism>
<dbReference type="EMBL" id="JASHID010000014">
    <property type="protein sequence ID" value="MDI9866086.1"/>
    <property type="molecule type" value="Genomic_DNA"/>
</dbReference>
<dbReference type="InterPro" id="IPR041657">
    <property type="entry name" value="HTH_17"/>
</dbReference>
<evidence type="ECO:0000313" key="2">
    <source>
        <dbReference type="EMBL" id="MDI9866086.1"/>
    </source>
</evidence>
<name>A0ABT6YR84_9BACT</name>
<dbReference type="Pfam" id="PF12728">
    <property type="entry name" value="HTH_17"/>
    <property type="match status" value="1"/>
</dbReference>
<proteinExistence type="predicted"/>
<evidence type="ECO:0000259" key="1">
    <source>
        <dbReference type="Pfam" id="PF12728"/>
    </source>
</evidence>